<dbReference type="InterPro" id="IPR036388">
    <property type="entry name" value="WH-like_DNA-bd_sf"/>
</dbReference>
<feature type="domain" description="Methylated-DNA-[protein]-cysteine S-methyltransferase DNA binding" evidence="9">
    <location>
        <begin position="92"/>
        <end position="170"/>
    </location>
</feature>
<dbReference type="Gene3D" id="1.10.10.10">
    <property type="entry name" value="Winged helix-like DNA-binding domain superfamily/Winged helix DNA-binding domain"/>
    <property type="match status" value="1"/>
</dbReference>
<dbReference type="InterPro" id="IPR008332">
    <property type="entry name" value="MethylG_MeTrfase_N"/>
</dbReference>
<evidence type="ECO:0000313" key="11">
    <source>
        <dbReference type="EMBL" id="PKU24853.1"/>
    </source>
</evidence>
<feature type="active site" description="Nucleophile; methyl group acceptor" evidence="8">
    <location>
        <position position="142"/>
    </location>
</feature>
<evidence type="ECO:0000259" key="10">
    <source>
        <dbReference type="Pfam" id="PF02870"/>
    </source>
</evidence>
<evidence type="ECO:0000256" key="7">
    <source>
        <dbReference type="ARBA" id="ARBA00049348"/>
    </source>
</evidence>
<evidence type="ECO:0000256" key="1">
    <source>
        <dbReference type="ARBA" id="ARBA00001286"/>
    </source>
</evidence>
<dbReference type="HAMAP" id="MF_00772">
    <property type="entry name" value="OGT"/>
    <property type="match status" value="1"/>
</dbReference>
<gene>
    <name evidence="11" type="ORF">CWS72_09745</name>
</gene>
<dbReference type="SUPFAM" id="SSF53155">
    <property type="entry name" value="Methylated DNA-protein cysteine methyltransferase domain"/>
    <property type="match status" value="1"/>
</dbReference>
<evidence type="ECO:0000256" key="5">
    <source>
        <dbReference type="ARBA" id="ARBA00022763"/>
    </source>
</evidence>
<dbReference type="PANTHER" id="PTHR10815:SF5">
    <property type="entry name" value="METHYLATED-DNA--PROTEIN-CYSTEINE METHYLTRANSFERASE"/>
    <property type="match status" value="1"/>
</dbReference>
<keyword evidence="5 8" id="KW-0227">DNA damage</keyword>
<dbReference type="InterPro" id="IPR036217">
    <property type="entry name" value="MethylDNA_cys_MeTrfase_DNAb"/>
</dbReference>
<dbReference type="PROSITE" id="PS00374">
    <property type="entry name" value="MGMT"/>
    <property type="match status" value="1"/>
</dbReference>
<comment type="miscellaneous">
    <text evidence="8">This enzyme catalyzes only one turnover and therefore is not strictly catalytic. According to one definition, an enzyme is a biocatalyst that acts repeatedly and over many reaction cycles.</text>
</comment>
<dbReference type="GO" id="GO:0003908">
    <property type="term" value="F:methylated-DNA-[protein]-cysteine S-methyltransferase activity"/>
    <property type="evidence" value="ECO:0007669"/>
    <property type="project" value="UniProtKB-UniRule"/>
</dbReference>
<dbReference type="InterPro" id="IPR014048">
    <property type="entry name" value="MethylDNA_cys_MeTrfase_DNA-bd"/>
</dbReference>
<keyword evidence="12" id="KW-1185">Reference proteome</keyword>
<dbReference type="EC" id="2.1.1.63" evidence="8"/>
<dbReference type="AlphaFoldDB" id="A0A2N3PWR6"/>
<dbReference type="OrthoDB" id="9802228at2"/>
<dbReference type="Proteomes" id="UP000233293">
    <property type="component" value="Unassembled WGS sequence"/>
</dbReference>
<dbReference type="PANTHER" id="PTHR10815">
    <property type="entry name" value="METHYLATED-DNA--PROTEIN-CYSTEINE METHYLTRANSFERASE"/>
    <property type="match status" value="1"/>
</dbReference>
<protein>
    <recommendedName>
        <fullName evidence="8">Methylated-DNA--protein-cysteine methyltransferase</fullName>
        <ecNumber evidence="8">2.1.1.63</ecNumber>
    </recommendedName>
    <alternativeName>
        <fullName evidence="8">6-O-methylguanine-DNA methyltransferase</fullName>
        <shortName evidence="8">MGMT</shortName>
    </alternativeName>
    <alternativeName>
        <fullName evidence="8">O-6-methylguanine-DNA-alkyltransferase</fullName>
    </alternativeName>
</protein>
<evidence type="ECO:0000256" key="2">
    <source>
        <dbReference type="ARBA" id="ARBA00022490"/>
    </source>
</evidence>
<comment type="similarity">
    <text evidence="8">Belongs to the MGMT family.</text>
</comment>
<dbReference type="GO" id="GO:0006307">
    <property type="term" value="P:DNA alkylation repair"/>
    <property type="evidence" value="ECO:0007669"/>
    <property type="project" value="UniProtKB-UniRule"/>
</dbReference>
<dbReference type="Pfam" id="PF01035">
    <property type="entry name" value="DNA_binding_1"/>
    <property type="match status" value="1"/>
</dbReference>
<dbReference type="NCBIfam" id="TIGR00589">
    <property type="entry name" value="ogt"/>
    <property type="match status" value="1"/>
</dbReference>
<evidence type="ECO:0000256" key="4">
    <source>
        <dbReference type="ARBA" id="ARBA00022679"/>
    </source>
</evidence>
<keyword evidence="3 8" id="KW-0489">Methyltransferase</keyword>
<dbReference type="SUPFAM" id="SSF46767">
    <property type="entry name" value="Methylated DNA-protein cysteine methyltransferase, C-terminal domain"/>
    <property type="match status" value="1"/>
</dbReference>
<dbReference type="InterPro" id="IPR036631">
    <property type="entry name" value="MGMT_N_sf"/>
</dbReference>
<dbReference type="EMBL" id="PIUM01000008">
    <property type="protein sequence ID" value="PKU24853.1"/>
    <property type="molecule type" value="Genomic_DNA"/>
</dbReference>
<reference evidence="12" key="1">
    <citation type="submission" date="2017-12" db="EMBL/GenBank/DDBJ databases">
        <title>Draft genome sequence of Telmatospirillum siberiense 26-4b1T, an acidotolerant peatland alphaproteobacterium potentially involved in sulfur cycling.</title>
        <authorList>
            <person name="Hausmann B."/>
            <person name="Pjevac P."/>
            <person name="Schreck K."/>
            <person name="Herbold C.W."/>
            <person name="Daims H."/>
            <person name="Wagner M."/>
            <person name="Pester M."/>
            <person name="Loy A."/>
        </authorList>
    </citation>
    <scope>NUCLEOTIDE SEQUENCE [LARGE SCALE GENOMIC DNA]</scope>
    <source>
        <strain evidence="12">26-4b1</strain>
    </source>
</reference>
<dbReference type="CDD" id="cd06445">
    <property type="entry name" value="ATase"/>
    <property type="match status" value="1"/>
</dbReference>
<dbReference type="RefSeq" id="WP_101250396.1">
    <property type="nucleotide sequence ID" value="NZ_PIUM01000008.1"/>
</dbReference>
<keyword evidence="4 8" id="KW-0808">Transferase</keyword>
<comment type="catalytic activity">
    <reaction evidence="1 8">
        <text>a 4-O-methyl-thymidine in DNA + L-cysteinyl-[protein] = a thymidine in DNA + S-methyl-L-cysteinyl-[protein]</text>
        <dbReference type="Rhea" id="RHEA:53428"/>
        <dbReference type="Rhea" id="RHEA-COMP:10131"/>
        <dbReference type="Rhea" id="RHEA-COMP:10132"/>
        <dbReference type="Rhea" id="RHEA-COMP:13555"/>
        <dbReference type="Rhea" id="RHEA-COMP:13556"/>
        <dbReference type="ChEBI" id="CHEBI:29950"/>
        <dbReference type="ChEBI" id="CHEBI:82612"/>
        <dbReference type="ChEBI" id="CHEBI:137386"/>
        <dbReference type="ChEBI" id="CHEBI:137387"/>
        <dbReference type="EC" id="2.1.1.63"/>
    </reaction>
</comment>
<comment type="catalytic activity">
    <reaction evidence="7 8">
        <text>a 6-O-methyl-2'-deoxyguanosine in DNA + L-cysteinyl-[protein] = S-methyl-L-cysteinyl-[protein] + a 2'-deoxyguanosine in DNA</text>
        <dbReference type="Rhea" id="RHEA:24000"/>
        <dbReference type="Rhea" id="RHEA-COMP:10131"/>
        <dbReference type="Rhea" id="RHEA-COMP:10132"/>
        <dbReference type="Rhea" id="RHEA-COMP:11367"/>
        <dbReference type="Rhea" id="RHEA-COMP:11368"/>
        <dbReference type="ChEBI" id="CHEBI:29950"/>
        <dbReference type="ChEBI" id="CHEBI:82612"/>
        <dbReference type="ChEBI" id="CHEBI:85445"/>
        <dbReference type="ChEBI" id="CHEBI:85448"/>
        <dbReference type="EC" id="2.1.1.63"/>
    </reaction>
</comment>
<comment type="caution">
    <text evidence="11">The sequence shown here is derived from an EMBL/GenBank/DDBJ whole genome shotgun (WGS) entry which is preliminary data.</text>
</comment>
<comment type="subcellular location">
    <subcellularLocation>
        <location evidence="8">Cytoplasm</location>
    </subcellularLocation>
</comment>
<keyword evidence="2 8" id="KW-0963">Cytoplasm</keyword>
<evidence type="ECO:0000256" key="6">
    <source>
        <dbReference type="ARBA" id="ARBA00023204"/>
    </source>
</evidence>
<evidence type="ECO:0000259" key="9">
    <source>
        <dbReference type="Pfam" id="PF01035"/>
    </source>
</evidence>
<accession>A0A2N3PWR6</accession>
<evidence type="ECO:0000256" key="3">
    <source>
        <dbReference type="ARBA" id="ARBA00022603"/>
    </source>
</evidence>
<dbReference type="NCBIfam" id="NF007626">
    <property type="entry name" value="PRK10286.1"/>
    <property type="match status" value="1"/>
</dbReference>
<organism evidence="11 12">
    <name type="scientific">Telmatospirillum siberiense</name>
    <dbReference type="NCBI Taxonomy" id="382514"/>
    <lineage>
        <taxon>Bacteria</taxon>
        <taxon>Pseudomonadati</taxon>
        <taxon>Pseudomonadota</taxon>
        <taxon>Alphaproteobacteria</taxon>
        <taxon>Rhodospirillales</taxon>
        <taxon>Rhodospirillaceae</taxon>
        <taxon>Telmatospirillum</taxon>
    </lineage>
</organism>
<dbReference type="GO" id="GO:0005737">
    <property type="term" value="C:cytoplasm"/>
    <property type="evidence" value="ECO:0007669"/>
    <property type="project" value="UniProtKB-SubCell"/>
</dbReference>
<feature type="domain" description="Methylguanine DNA methyltransferase ribonuclease-like" evidence="10">
    <location>
        <begin position="15"/>
        <end position="86"/>
    </location>
</feature>
<name>A0A2N3PWR6_9PROT</name>
<dbReference type="FunFam" id="1.10.10.10:FF:000337">
    <property type="entry name" value="Methylated-DNA--protein-cysteine methyltransferase"/>
    <property type="match status" value="1"/>
</dbReference>
<dbReference type="InterPro" id="IPR001497">
    <property type="entry name" value="MethylDNA_cys_MeTrfase_AS"/>
</dbReference>
<evidence type="ECO:0000313" key="12">
    <source>
        <dbReference type="Proteomes" id="UP000233293"/>
    </source>
</evidence>
<comment type="function">
    <text evidence="8">Involved in the cellular defense against the biological effects of O6-methylguanine (O6-MeG) and O4-methylthymine (O4-MeT) in DNA. Repairs the methylated nucleobase in DNA by stoichiometrically transferring the methyl group to a cysteine residue in the enzyme. This is a suicide reaction: the enzyme is irreversibly inactivated.</text>
</comment>
<dbReference type="InterPro" id="IPR023546">
    <property type="entry name" value="MGMT"/>
</dbReference>
<sequence length="172" mass="18643">MTEEGGVFTLSRRSTPIGQVLLLTDEKNRLRALDWEDCTTRLRLLLRRHYAQPITLIEGTSPAGVSGALDAYFAGEPDAIESLPVKTGGTVFQRAVWAALRKIPCGRTMSYRDLASSIGRPTAVRAIGLANGANPIGIVVPCHRVIGADGTLTGYAGGLHRKRWLLAHEARR</sequence>
<proteinExistence type="inferred from homology"/>
<dbReference type="GO" id="GO:0032259">
    <property type="term" value="P:methylation"/>
    <property type="evidence" value="ECO:0007669"/>
    <property type="project" value="UniProtKB-KW"/>
</dbReference>
<dbReference type="Pfam" id="PF02870">
    <property type="entry name" value="Methyltransf_1N"/>
    <property type="match status" value="1"/>
</dbReference>
<keyword evidence="6 8" id="KW-0234">DNA repair</keyword>
<evidence type="ECO:0000256" key="8">
    <source>
        <dbReference type="HAMAP-Rule" id="MF_00772"/>
    </source>
</evidence>